<dbReference type="AlphaFoldDB" id="A0A4R1Q845"/>
<evidence type="ECO:0000256" key="9">
    <source>
        <dbReference type="SAM" id="Coils"/>
    </source>
</evidence>
<keyword evidence="7" id="KW-0131">Cell cycle</keyword>
<keyword evidence="9" id="KW-0175">Coiled coil</keyword>
<protein>
    <recommendedName>
        <fullName evidence="8">Cell division protein FtsL</fullName>
    </recommendedName>
</protein>
<feature type="coiled-coil region" evidence="9">
    <location>
        <begin position="33"/>
        <end position="60"/>
    </location>
</feature>
<dbReference type="InterPro" id="IPR023081">
    <property type="entry name" value="Cell_div_FtsB"/>
</dbReference>
<evidence type="ECO:0000256" key="4">
    <source>
        <dbReference type="ARBA" id="ARBA00022692"/>
    </source>
</evidence>
<dbReference type="GO" id="GO:0043093">
    <property type="term" value="P:FtsZ-dependent cytokinesis"/>
    <property type="evidence" value="ECO:0007669"/>
    <property type="project" value="TreeGrafter"/>
</dbReference>
<keyword evidence="11" id="KW-1185">Reference proteome</keyword>
<dbReference type="PANTHER" id="PTHR37485">
    <property type="entry name" value="CELL DIVISION PROTEIN FTSB"/>
    <property type="match status" value="1"/>
</dbReference>
<evidence type="ECO:0000256" key="8">
    <source>
        <dbReference type="NCBIfam" id="TIGR02209"/>
    </source>
</evidence>
<keyword evidence="2" id="KW-1003">Cell membrane</keyword>
<evidence type="ECO:0000313" key="10">
    <source>
        <dbReference type="EMBL" id="TCL38339.1"/>
    </source>
</evidence>
<keyword evidence="6" id="KW-0472">Membrane</keyword>
<evidence type="ECO:0000256" key="7">
    <source>
        <dbReference type="ARBA" id="ARBA00023306"/>
    </source>
</evidence>
<evidence type="ECO:0000313" key="11">
    <source>
        <dbReference type="Proteomes" id="UP000295063"/>
    </source>
</evidence>
<sequence length="90" mass="10625">MVKRKYRLNWFRLLLFAIILYTGYVCVNQQLQYAAISRETEATKTQLEQLQQTNEAMLQEKQKLTTPNHIEKLAREELGLVKPGEVPYVR</sequence>
<evidence type="ECO:0000256" key="6">
    <source>
        <dbReference type="ARBA" id="ARBA00023136"/>
    </source>
</evidence>
<dbReference type="Pfam" id="PF04977">
    <property type="entry name" value="DivIC"/>
    <property type="match status" value="1"/>
</dbReference>
<dbReference type="NCBIfam" id="TIGR02209">
    <property type="entry name" value="ftsL_broad"/>
    <property type="match status" value="1"/>
</dbReference>
<proteinExistence type="predicted"/>
<evidence type="ECO:0000256" key="5">
    <source>
        <dbReference type="ARBA" id="ARBA00022989"/>
    </source>
</evidence>
<comment type="caution">
    <text evidence="10">The sequence shown here is derived from an EMBL/GenBank/DDBJ whole genome shotgun (WGS) entry which is preliminary data.</text>
</comment>
<accession>A0A4R1Q845</accession>
<evidence type="ECO:0000256" key="1">
    <source>
        <dbReference type="ARBA" id="ARBA00004401"/>
    </source>
</evidence>
<dbReference type="EMBL" id="SLUI01000004">
    <property type="protein sequence ID" value="TCL38339.1"/>
    <property type="molecule type" value="Genomic_DNA"/>
</dbReference>
<keyword evidence="4" id="KW-0812">Transmembrane</keyword>
<evidence type="ECO:0000256" key="2">
    <source>
        <dbReference type="ARBA" id="ARBA00022475"/>
    </source>
</evidence>
<organism evidence="10 11">
    <name type="scientific">Anaerospora hongkongensis</name>
    <dbReference type="NCBI Taxonomy" id="244830"/>
    <lineage>
        <taxon>Bacteria</taxon>
        <taxon>Bacillati</taxon>
        <taxon>Bacillota</taxon>
        <taxon>Negativicutes</taxon>
        <taxon>Selenomonadales</taxon>
        <taxon>Sporomusaceae</taxon>
        <taxon>Anaerospora</taxon>
    </lineage>
</organism>
<comment type="subcellular location">
    <subcellularLocation>
        <location evidence="1">Cell membrane</location>
        <topology evidence="1">Single-pass type II membrane protein</topology>
    </subcellularLocation>
</comment>
<keyword evidence="5" id="KW-1133">Transmembrane helix</keyword>
<name>A0A4R1Q845_9FIRM</name>
<keyword evidence="3 10" id="KW-0132">Cell division</keyword>
<dbReference type="GO" id="GO:0030428">
    <property type="term" value="C:cell septum"/>
    <property type="evidence" value="ECO:0007669"/>
    <property type="project" value="TreeGrafter"/>
</dbReference>
<reference evidence="10 11" key="1">
    <citation type="submission" date="2019-03" db="EMBL/GenBank/DDBJ databases">
        <title>Genomic Encyclopedia of Type Strains, Phase IV (KMG-IV): sequencing the most valuable type-strain genomes for metagenomic binning, comparative biology and taxonomic classification.</title>
        <authorList>
            <person name="Goeker M."/>
        </authorList>
    </citation>
    <scope>NUCLEOTIDE SEQUENCE [LARGE SCALE GENOMIC DNA]</scope>
    <source>
        <strain evidence="10 11">DSM 15969</strain>
    </source>
</reference>
<evidence type="ECO:0000256" key="3">
    <source>
        <dbReference type="ARBA" id="ARBA00022618"/>
    </source>
</evidence>
<dbReference type="Proteomes" id="UP000295063">
    <property type="component" value="Unassembled WGS sequence"/>
</dbReference>
<dbReference type="PANTHER" id="PTHR37485:SF1">
    <property type="entry name" value="CELL DIVISION PROTEIN FTSB"/>
    <property type="match status" value="1"/>
</dbReference>
<dbReference type="InterPro" id="IPR007060">
    <property type="entry name" value="FtsL/DivIC"/>
</dbReference>
<dbReference type="InterPro" id="IPR011922">
    <property type="entry name" value="Cell_div_FtsL"/>
</dbReference>
<dbReference type="RefSeq" id="WP_243650472.1">
    <property type="nucleotide sequence ID" value="NZ_DAMAKO010000015.1"/>
</dbReference>
<gene>
    <name evidence="10" type="ORF">EV210_104323</name>
</gene>
<dbReference type="GO" id="GO:0005886">
    <property type="term" value="C:plasma membrane"/>
    <property type="evidence" value="ECO:0007669"/>
    <property type="project" value="UniProtKB-SubCell"/>
</dbReference>